<dbReference type="InterPro" id="IPR000807">
    <property type="entry name" value="ImidazoleglycerolP_deHydtase"/>
</dbReference>
<protein>
    <recommendedName>
        <fullName evidence="5 6">Imidazoleglycerol-phosphate dehydratase</fullName>
        <shortName evidence="5">IGPD</shortName>
        <ecNumber evidence="5 6">4.2.1.19</ecNumber>
    </recommendedName>
</protein>
<evidence type="ECO:0000313" key="7">
    <source>
        <dbReference type="EMBL" id="TCP06025.1"/>
    </source>
</evidence>
<dbReference type="HAMAP" id="MF_00076">
    <property type="entry name" value="HisB"/>
    <property type="match status" value="1"/>
</dbReference>
<sequence>MKKIQTHLQNLYLLIEEAGSLGELARRSGYDNPSALYQLKHRLEKQAQDETAKGRGIQSALQAKLENGMGKPAGWMGRKHLSKEEKAEKAEKAAAEAALAMAAEAAQTRSATVSRHTSETQITVSINLDGTGQSRFDTGVPFLEHMLDQISRHSLIDLDITCRGDLHIDDHHTVEDIGITLGQALKQALGDKAGICRYGMSYVPLDEALSRVVLDLSGRPGLVYNLEFTRAMIGKFDVDLFSEFFHGLVNHSMMTLHIDNLRGINAHHQAETVFKAFGRALRMAVAHDERMAGQMPSTKGTLTA</sequence>
<dbReference type="SUPFAM" id="SSF54211">
    <property type="entry name" value="Ribosomal protein S5 domain 2-like"/>
    <property type="match status" value="2"/>
</dbReference>
<dbReference type="CDD" id="cd07914">
    <property type="entry name" value="IGPD"/>
    <property type="match status" value="1"/>
</dbReference>
<dbReference type="PANTHER" id="PTHR23133:SF2">
    <property type="entry name" value="IMIDAZOLEGLYCEROL-PHOSPHATE DEHYDRATASE"/>
    <property type="match status" value="1"/>
</dbReference>
<dbReference type="NCBIfam" id="NF002114">
    <property type="entry name" value="PRK00951.2-4"/>
    <property type="match status" value="1"/>
</dbReference>
<evidence type="ECO:0000256" key="2">
    <source>
        <dbReference type="ARBA" id="ARBA00022605"/>
    </source>
</evidence>
<keyword evidence="5" id="KW-0963">Cytoplasm</keyword>
<dbReference type="AlphaFoldDB" id="A0AAE9GWE8"/>
<dbReference type="InterPro" id="IPR020565">
    <property type="entry name" value="ImidazoleglycerP_deHydtase_CS"/>
</dbReference>
<reference evidence="8" key="2">
    <citation type="submission" date="2021-12" db="EMBL/GenBank/DDBJ databases">
        <authorList>
            <person name="Veyrier F.J."/>
        </authorList>
    </citation>
    <scope>NUCLEOTIDE SEQUENCE</scope>
    <source>
        <strain evidence="8">1258/02</strain>
    </source>
</reference>
<dbReference type="Proteomes" id="UP000829756">
    <property type="component" value="Chromosome"/>
</dbReference>
<keyword evidence="2 5" id="KW-0028">Amino-acid biosynthesis</keyword>
<evidence type="ECO:0000256" key="5">
    <source>
        <dbReference type="HAMAP-Rule" id="MF_00076"/>
    </source>
</evidence>
<dbReference type="NCBIfam" id="NF002111">
    <property type="entry name" value="PRK00951.2-1"/>
    <property type="match status" value="1"/>
</dbReference>
<evidence type="ECO:0000256" key="1">
    <source>
        <dbReference type="ARBA" id="ARBA00005047"/>
    </source>
</evidence>
<keyword evidence="4 5" id="KW-0456">Lyase</keyword>
<dbReference type="NCBIfam" id="NF002109">
    <property type="entry name" value="PRK00951.1-5"/>
    <property type="match status" value="1"/>
</dbReference>
<proteinExistence type="inferred from homology"/>
<dbReference type="InterPro" id="IPR020568">
    <property type="entry name" value="Ribosomal_Su5_D2-typ_SF"/>
</dbReference>
<dbReference type="EMBL" id="SLXE01000014">
    <property type="protein sequence ID" value="TCP06025.1"/>
    <property type="molecule type" value="Genomic_DNA"/>
</dbReference>
<dbReference type="Gene3D" id="3.30.230.40">
    <property type="entry name" value="Imidazole glycerol phosphate dehydratase, domain 1"/>
    <property type="match status" value="2"/>
</dbReference>
<dbReference type="GO" id="GO:0005737">
    <property type="term" value="C:cytoplasm"/>
    <property type="evidence" value="ECO:0007669"/>
    <property type="project" value="UniProtKB-SubCell"/>
</dbReference>
<dbReference type="Proteomes" id="UP000294721">
    <property type="component" value="Unassembled WGS sequence"/>
</dbReference>
<comment type="similarity">
    <text evidence="5 6">Belongs to the imidazoleglycerol-phosphate dehydratase family.</text>
</comment>
<dbReference type="InterPro" id="IPR038494">
    <property type="entry name" value="IGPD_sf"/>
</dbReference>
<dbReference type="GO" id="GO:0004424">
    <property type="term" value="F:imidazoleglycerol-phosphate dehydratase activity"/>
    <property type="evidence" value="ECO:0007669"/>
    <property type="project" value="UniProtKB-UniRule"/>
</dbReference>
<evidence type="ECO:0000256" key="3">
    <source>
        <dbReference type="ARBA" id="ARBA00023102"/>
    </source>
</evidence>
<gene>
    <name evidence="5 8" type="primary">hisB</name>
    <name evidence="7" type="ORF">EV680_11416</name>
    <name evidence="8" type="ORF">LVJ78_09915</name>
</gene>
<dbReference type="FunFam" id="3.30.230.40:FF:000003">
    <property type="entry name" value="Imidazoleglycerol-phosphate dehydratase HisB"/>
    <property type="match status" value="1"/>
</dbReference>
<organism evidence="8 10">
    <name type="scientific">Uruburuella suis</name>
    <dbReference type="NCBI Taxonomy" id="252130"/>
    <lineage>
        <taxon>Bacteria</taxon>
        <taxon>Pseudomonadati</taxon>
        <taxon>Pseudomonadota</taxon>
        <taxon>Betaproteobacteria</taxon>
        <taxon>Neisseriales</taxon>
        <taxon>Neisseriaceae</taxon>
        <taxon>Uruburuella</taxon>
    </lineage>
</organism>
<reference evidence="7 9" key="1">
    <citation type="submission" date="2019-03" db="EMBL/GenBank/DDBJ databases">
        <title>Genomic Encyclopedia of Type Strains, Phase IV (KMG-IV): sequencing the most valuable type-strain genomes for metagenomic binning, comparative biology and taxonomic classification.</title>
        <authorList>
            <person name="Goeker M."/>
        </authorList>
    </citation>
    <scope>NUCLEOTIDE SEQUENCE [LARGE SCALE GENOMIC DNA]</scope>
    <source>
        <strain evidence="7 9">DSM 17474</strain>
    </source>
</reference>
<dbReference type="FunFam" id="3.30.230.40:FF:000002">
    <property type="entry name" value="Imidazoleglycerol-phosphate dehydratase"/>
    <property type="match status" value="1"/>
</dbReference>
<dbReference type="Pfam" id="PF00475">
    <property type="entry name" value="IGPD"/>
    <property type="match status" value="1"/>
</dbReference>
<comment type="catalytic activity">
    <reaction evidence="5 6">
        <text>D-erythro-1-(imidazol-4-yl)glycerol 3-phosphate = 3-(imidazol-4-yl)-2-oxopropyl phosphate + H2O</text>
        <dbReference type="Rhea" id="RHEA:11040"/>
        <dbReference type="ChEBI" id="CHEBI:15377"/>
        <dbReference type="ChEBI" id="CHEBI:57766"/>
        <dbReference type="ChEBI" id="CHEBI:58278"/>
        <dbReference type="EC" id="4.2.1.19"/>
    </reaction>
</comment>
<keyword evidence="9" id="KW-1185">Reference proteome</keyword>
<dbReference type="PROSITE" id="PS00955">
    <property type="entry name" value="IGP_DEHYDRATASE_2"/>
    <property type="match status" value="1"/>
</dbReference>
<dbReference type="RefSeq" id="WP_132953894.1">
    <property type="nucleotide sequence ID" value="NZ_CALJUB010000051.1"/>
</dbReference>
<accession>A0AAE9GWE8</accession>
<reference evidence="8" key="3">
    <citation type="journal article" date="2022" name="Res Sq">
        <title>Evolution of multicellular longitudinally dividing oral cavity symbionts (Neisseriaceae).</title>
        <authorList>
            <person name="Nyongesa S."/>
            <person name="Weber P."/>
            <person name="Bernet E."/>
            <person name="Pullido F."/>
            <person name="Nieckarz M."/>
            <person name="Delaby M."/>
            <person name="Nieves C."/>
            <person name="Viehboeck T."/>
            <person name="Krause N."/>
            <person name="Rivera-Millot A."/>
            <person name="Nakamura A."/>
            <person name="Vischer N."/>
            <person name="VanNieuwenhze M."/>
            <person name="Brun Y."/>
            <person name="Cava F."/>
            <person name="Bulgheresi S."/>
            <person name="Veyrier F."/>
        </authorList>
    </citation>
    <scope>NUCLEOTIDE SEQUENCE</scope>
    <source>
        <strain evidence="8">1258/02</strain>
    </source>
</reference>
<dbReference type="KEGG" id="usu:LVJ78_09915"/>
<evidence type="ECO:0000256" key="6">
    <source>
        <dbReference type="RuleBase" id="RU000599"/>
    </source>
</evidence>
<keyword evidence="3 5" id="KW-0368">Histidine biosynthesis</keyword>
<evidence type="ECO:0000313" key="9">
    <source>
        <dbReference type="Proteomes" id="UP000294721"/>
    </source>
</evidence>
<dbReference type="EC" id="4.2.1.19" evidence="5 6"/>
<evidence type="ECO:0000256" key="4">
    <source>
        <dbReference type="ARBA" id="ARBA00023239"/>
    </source>
</evidence>
<dbReference type="GO" id="GO:0000105">
    <property type="term" value="P:L-histidine biosynthetic process"/>
    <property type="evidence" value="ECO:0007669"/>
    <property type="project" value="UniProtKB-UniRule"/>
</dbReference>
<dbReference type="EMBL" id="CP091507">
    <property type="protein sequence ID" value="UOO79000.1"/>
    <property type="molecule type" value="Genomic_DNA"/>
</dbReference>
<name>A0AAE9GWE8_9NEIS</name>
<evidence type="ECO:0000313" key="10">
    <source>
        <dbReference type="Proteomes" id="UP000829756"/>
    </source>
</evidence>
<dbReference type="PROSITE" id="PS00954">
    <property type="entry name" value="IGP_DEHYDRATASE_1"/>
    <property type="match status" value="1"/>
</dbReference>
<comment type="pathway">
    <text evidence="1 5 6">Amino-acid biosynthesis; L-histidine biosynthesis; L-histidine from 5-phospho-alpha-D-ribose 1-diphosphate: step 6/9.</text>
</comment>
<dbReference type="PANTHER" id="PTHR23133">
    <property type="entry name" value="IMIDAZOLEGLYCEROL-PHOSPHATE DEHYDRATASE HIS7"/>
    <property type="match status" value="1"/>
</dbReference>
<comment type="subcellular location">
    <subcellularLocation>
        <location evidence="5 6">Cytoplasm</location>
    </subcellularLocation>
</comment>
<evidence type="ECO:0000313" key="8">
    <source>
        <dbReference type="EMBL" id="UOO79000.1"/>
    </source>
</evidence>
<dbReference type="NCBIfam" id="NF002106">
    <property type="entry name" value="PRK00951.1-1"/>
    <property type="match status" value="1"/>
</dbReference>